<evidence type="ECO:0000256" key="3">
    <source>
        <dbReference type="ARBA" id="ARBA00023163"/>
    </source>
</evidence>
<feature type="DNA-binding region" description="H-T-H motif" evidence="4">
    <location>
        <begin position="32"/>
        <end position="51"/>
    </location>
</feature>
<evidence type="ECO:0000256" key="4">
    <source>
        <dbReference type="PROSITE-ProRule" id="PRU00335"/>
    </source>
</evidence>
<dbReference type="Pfam" id="PF13305">
    <property type="entry name" value="TetR_C_33"/>
    <property type="match status" value="1"/>
</dbReference>
<dbReference type="SUPFAM" id="SSF48498">
    <property type="entry name" value="Tetracyclin repressor-like, C-terminal domain"/>
    <property type="match status" value="1"/>
</dbReference>
<dbReference type="RefSeq" id="WP_306829656.1">
    <property type="nucleotide sequence ID" value="NZ_JAUSRA010000001.1"/>
</dbReference>
<dbReference type="Gene3D" id="1.10.357.10">
    <property type="entry name" value="Tetracycline Repressor, domain 2"/>
    <property type="match status" value="1"/>
</dbReference>
<gene>
    <name evidence="6" type="ORF">J2S43_003029</name>
</gene>
<organism evidence="6 7">
    <name type="scientific">Catenuloplanes nepalensis</name>
    <dbReference type="NCBI Taxonomy" id="587533"/>
    <lineage>
        <taxon>Bacteria</taxon>
        <taxon>Bacillati</taxon>
        <taxon>Actinomycetota</taxon>
        <taxon>Actinomycetes</taxon>
        <taxon>Micromonosporales</taxon>
        <taxon>Micromonosporaceae</taxon>
        <taxon>Catenuloplanes</taxon>
    </lineage>
</organism>
<keyword evidence="3" id="KW-0804">Transcription</keyword>
<proteinExistence type="predicted"/>
<dbReference type="PANTHER" id="PTHR30055:SF153">
    <property type="entry name" value="HTH-TYPE TRANSCRIPTIONAL REPRESSOR RV3405C"/>
    <property type="match status" value="1"/>
</dbReference>
<dbReference type="PANTHER" id="PTHR30055">
    <property type="entry name" value="HTH-TYPE TRANSCRIPTIONAL REGULATOR RUTR"/>
    <property type="match status" value="1"/>
</dbReference>
<keyword evidence="7" id="KW-1185">Reference proteome</keyword>
<dbReference type="InterPro" id="IPR009057">
    <property type="entry name" value="Homeodomain-like_sf"/>
</dbReference>
<evidence type="ECO:0000256" key="2">
    <source>
        <dbReference type="ARBA" id="ARBA00023125"/>
    </source>
</evidence>
<keyword evidence="1" id="KW-0805">Transcription regulation</keyword>
<dbReference type="Proteomes" id="UP001240984">
    <property type="component" value="Unassembled WGS sequence"/>
</dbReference>
<comment type="caution">
    <text evidence="6">The sequence shown here is derived from an EMBL/GenBank/DDBJ whole genome shotgun (WGS) entry which is preliminary data.</text>
</comment>
<dbReference type="PRINTS" id="PR00455">
    <property type="entry name" value="HTHTETR"/>
</dbReference>
<dbReference type="InterPro" id="IPR050109">
    <property type="entry name" value="HTH-type_TetR-like_transc_reg"/>
</dbReference>
<evidence type="ECO:0000256" key="1">
    <source>
        <dbReference type="ARBA" id="ARBA00023015"/>
    </source>
</evidence>
<keyword evidence="2 4" id="KW-0238">DNA-binding</keyword>
<dbReference type="InterPro" id="IPR036271">
    <property type="entry name" value="Tet_transcr_reg_TetR-rel_C_sf"/>
</dbReference>
<dbReference type="SUPFAM" id="SSF46689">
    <property type="entry name" value="Homeodomain-like"/>
    <property type="match status" value="1"/>
</dbReference>
<dbReference type="Pfam" id="PF00440">
    <property type="entry name" value="TetR_N"/>
    <property type="match status" value="1"/>
</dbReference>
<dbReference type="PROSITE" id="PS50977">
    <property type="entry name" value="HTH_TETR_2"/>
    <property type="match status" value="1"/>
</dbReference>
<dbReference type="InterPro" id="IPR025996">
    <property type="entry name" value="MT1864/Rv1816-like_C"/>
</dbReference>
<dbReference type="EMBL" id="JAUSRA010000001">
    <property type="protein sequence ID" value="MDP9794517.1"/>
    <property type="molecule type" value="Genomic_DNA"/>
</dbReference>
<evidence type="ECO:0000313" key="7">
    <source>
        <dbReference type="Proteomes" id="UP001240984"/>
    </source>
</evidence>
<evidence type="ECO:0000313" key="6">
    <source>
        <dbReference type="EMBL" id="MDP9794517.1"/>
    </source>
</evidence>
<dbReference type="InterPro" id="IPR001647">
    <property type="entry name" value="HTH_TetR"/>
</dbReference>
<reference evidence="6 7" key="1">
    <citation type="submission" date="2023-07" db="EMBL/GenBank/DDBJ databases">
        <title>Sequencing the genomes of 1000 actinobacteria strains.</title>
        <authorList>
            <person name="Klenk H.-P."/>
        </authorList>
    </citation>
    <scope>NUCLEOTIDE SEQUENCE [LARGE SCALE GENOMIC DNA]</scope>
    <source>
        <strain evidence="6 7">DSM 44710</strain>
    </source>
</reference>
<sequence length="188" mass="19653">MITRVESAAATRRALLDAAAGLLDEGGPEAVTLREVGARAGVSRGAPYRHFADKDDLLTAIAAQAWNSLADEAVTLGADPDLSTRSKVRAMLAGMLATGRQRPHLYRLMHRPPAGPEVLQAAGRSQGPFVAALSDLVGEAQAHRFGAVLLSGVHGAIGMEASGQLTRDKWKTDADDILDTLVGLLPAS</sequence>
<feature type="domain" description="HTH tetR-type" evidence="5">
    <location>
        <begin position="9"/>
        <end position="69"/>
    </location>
</feature>
<accession>A0ABT9MSV1</accession>
<evidence type="ECO:0000259" key="5">
    <source>
        <dbReference type="PROSITE" id="PS50977"/>
    </source>
</evidence>
<name>A0ABT9MSV1_9ACTN</name>
<protein>
    <submittedName>
        <fullName evidence="6">AcrR family transcriptional regulator</fullName>
    </submittedName>
</protein>